<evidence type="ECO:0000256" key="5">
    <source>
        <dbReference type="SAM" id="SignalP"/>
    </source>
</evidence>
<evidence type="ECO:0008006" key="8">
    <source>
        <dbReference type="Google" id="ProtNLM"/>
    </source>
</evidence>
<dbReference type="Pfam" id="PF12796">
    <property type="entry name" value="Ank_2"/>
    <property type="match status" value="1"/>
</dbReference>
<feature type="signal peptide" evidence="5">
    <location>
        <begin position="1"/>
        <end position="20"/>
    </location>
</feature>
<evidence type="ECO:0000256" key="1">
    <source>
        <dbReference type="ARBA" id="ARBA00022737"/>
    </source>
</evidence>
<evidence type="ECO:0000256" key="4">
    <source>
        <dbReference type="SAM" id="MobiDB-lite"/>
    </source>
</evidence>
<name>A0AAD9S113_PHOAM</name>
<dbReference type="Gene3D" id="1.25.40.20">
    <property type="entry name" value="Ankyrin repeat-containing domain"/>
    <property type="match status" value="2"/>
</dbReference>
<dbReference type="PANTHER" id="PTHR24189">
    <property type="entry name" value="MYOTROPHIN"/>
    <property type="match status" value="1"/>
</dbReference>
<dbReference type="InterPro" id="IPR002110">
    <property type="entry name" value="Ankyrin_rpt"/>
</dbReference>
<dbReference type="InterPro" id="IPR050745">
    <property type="entry name" value="Multifunctional_regulatory"/>
</dbReference>
<dbReference type="SUPFAM" id="SSF48403">
    <property type="entry name" value="Ankyrin repeat"/>
    <property type="match status" value="1"/>
</dbReference>
<keyword evidence="5" id="KW-0732">Signal</keyword>
<reference evidence="6" key="1">
    <citation type="submission" date="2023-06" db="EMBL/GenBank/DDBJ databases">
        <authorList>
            <person name="Noh H."/>
        </authorList>
    </citation>
    <scope>NUCLEOTIDE SEQUENCE</scope>
    <source>
        <strain evidence="6">DUCC20226</strain>
    </source>
</reference>
<dbReference type="InterPro" id="IPR036770">
    <property type="entry name" value="Ankyrin_rpt-contain_sf"/>
</dbReference>
<dbReference type="PROSITE" id="PS50088">
    <property type="entry name" value="ANK_REPEAT"/>
    <property type="match status" value="2"/>
</dbReference>
<organism evidence="6 7">
    <name type="scientific">Phomopsis amygdali</name>
    <name type="common">Fusicoccum amygdali</name>
    <dbReference type="NCBI Taxonomy" id="1214568"/>
    <lineage>
        <taxon>Eukaryota</taxon>
        <taxon>Fungi</taxon>
        <taxon>Dikarya</taxon>
        <taxon>Ascomycota</taxon>
        <taxon>Pezizomycotina</taxon>
        <taxon>Sordariomycetes</taxon>
        <taxon>Sordariomycetidae</taxon>
        <taxon>Diaporthales</taxon>
        <taxon>Diaporthaceae</taxon>
        <taxon>Diaporthe</taxon>
    </lineage>
</organism>
<evidence type="ECO:0000313" key="7">
    <source>
        <dbReference type="Proteomes" id="UP001265746"/>
    </source>
</evidence>
<comment type="caution">
    <text evidence="6">The sequence shown here is derived from an EMBL/GenBank/DDBJ whole genome shotgun (WGS) entry which is preliminary data.</text>
</comment>
<keyword evidence="7" id="KW-1185">Reference proteome</keyword>
<feature type="repeat" description="ANK" evidence="3">
    <location>
        <begin position="263"/>
        <end position="291"/>
    </location>
</feature>
<evidence type="ECO:0000256" key="2">
    <source>
        <dbReference type="ARBA" id="ARBA00023043"/>
    </source>
</evidence>
<gene>
    <name evidence="6" type="ORF">N8I77_013190</name>
</gene>
<feature type="region of interest" description="Disordered" evidence="4">
    <location>
        <begin position="461"/>
        <end position="514"/>
    </location>
</feature>
<sequence length="596" mass="64897">MPSIKFGIQDLLSLVGFTLATQGLSNAHYERELFDMLLTRGAIVGECDLSRAISKHGTELLEYMSPYVTDFPTKAVHALAKAAKQNNFEAVEFLFHKGVDPHAFITVRGRSYSIQAVANQGQPDGCGGPSLEMMQFLARHGARLVVTPEDSTPFDFAGHLLRTGKFEVFAKIKYVLGTLMDGKTSYTLPAFLLESCLTRVAGSDQNRKERLRIFEYLYRQGAEVSPGSPLAALAAAGGREALVREVMSSGSDLNAYWENDYGTGFTPLQAAAKIGDETLVRLFLQEGADVNSPVGGTAGGRRGGTALQLICYWRPATEEEHRRKMRICHLLIDHGADINDAPFLRPALSWAALGGDLELAALLLREGADVNAPSRTGTGTALDEAAGFGRLDMVKFLLNANALSYRRGATGYDGVIFDAENRGRSAVADLIREHAAKVEAGTIFNPELEKPQKDYRIYYELSTEDESPSDDDYESSSEGDGEDMDAAGRTFRSTNAESSYRETAQTEPGNVAGSGTLSYSDLGFVLPGEHWPMDLWDEHIQPTDIQAPSGSWTGQVAANITACDSASHSGMGFVLPEEDWQMEWEPEHIVTDPSHS</sequence>
<dbReference type="PANTHER" id="PTHR24189:SF74">
    <property type="entry name" value="INVERSIN-B"/>
    <property type="match status" value="1"/>
</dbReference>
<evidence type="ECO:0000256" key="3">
    <source>
        <dbReference type="PROSITE-ProRule" id="PRU00023"/>
    </source>
</evidence>
<dbReference type="Pfam" id="PF00023">
    <property type="entry name" value="Ank"/>
    <property type="match status" value="1"/>
</dbReference>
<feature type="chain" id="PRO_5041989863" description="Ankyrin" evidence="5">
    <location>
        <begin position="21"/>
        <end position="596"/>
    </location>
</feature>
<dbReference type="AlphaFoldDB" id="A0AAD9S113"/>
<protein>
    <recommendedName>
        <fullName evidence="8">Ankyrin</fullName>
    </recommendedName>
</protein>
<dbReference type="PROSITE" id="PS50297">
    <property type="entry name" value="ANK_REP_REGION"/>
    <property type="match status" value="1"/>
</dbReference>
<keyword evidence="1" id="KW-0677">Repeat</keyword>
<dbReference type="SMART" id="SM00248">
    <property type="entry name" value="ANK"/>
    <property type="match status" value="6"/>
</dbReference>
<dbReference type="Proteomes" id="UP001265746">
    <property type="component" value="Unassembled WGS sequence"/>
</dbReference>
<keyword evidence="2 3" id="KW-0040">ANK repeat</keyword>
<accession>A0AAD9S113</accession>
<feature type="repeat" description="ANK" evidence="3">
    <location>
        <begin position="347"/>
        <end position="375"/>
    </location>
</feature>
<feature type="compositionally biased region" description="Polar residues" evidence="4">
    <location>
        <begin position="491"/>
        <end position="514"/>
    </location>
</feature>
<dbReference type="EMBL" id="JAUJFL010000011">
    <property type="protein sequence ID" value="KAK2596294.1"/>
    <property type="molecule type" value="Genomic_DNA"/>
</dbReference>
<feature type="compositionally biased region" description="Acidic residues" evidence="4">
    <location>
        <begin position="462"/>
        <end position="485"/>
    </location>
</feature>
<proteinExistence type="predicted"/>
<evidence type="ECO:0000313" key="6">
    <source>
        <dbReference type="EMBL" id="KAK2596294.1"/>
    </source>
</evidence>